<dbReference type="AlphaFoldDB" id="A0A5A7MX23"/>
<comment type="caution">
    <text evidence="2">The sequence shown here is derived from an EMBL/GenBank/DDBJ whole genome shotgun (WGS) entry which is preliminary data.</text>
</comment>
<evidence type="ECO:0000259" key="1">
    <source>
        <dbReference type="PROSITE" id="PS50983"/>
    </source>
</evidence>
<organism evidence="2 3">
    <name type="scientific">Iodidimonas gelatinilytica</name>
    <dbReference type="NCBI Taxonomy" id="1236966"/>
    <lineage>
        <taxon>Bacteria</taxon>
        <taxon>Pseudomonadati</taxon>
        <taxon>Pseudomonadota</taxon>
        <taxon>Alphaproteobacteria</taxon>
        <taxon>Iodidimonadales</taxon>
        <taxon>Iodidimonadaceae</taxon>
        <taxon>Iodidimonas</taxon>
    </lineage>
</organism>
<accession>A0A5A7MX23</accession>
<reference evidence="2 3" key="1">
    <citation type="submission" date="2019-09" db="EMBL/GenBank/DDBJ databases">
        <title>NBRP : Genome information of microbial organism related human and environment.</title>
        <authorList>
            <person name="Hattori M."/>
            <person name="Oshima K."/>
            <person name="Inaba H."/>
            <person name="Suda W."/>
            <person name="Sakamoto M."/>
            <person name="Iino T."/>
            <person name="Kitahara M."/>
            <person name="Oshida Y."/>
            <person name="Iida T."/>
            <person name="Kudo T."/>
            <person name="Itoh T."/>
            <person name="Ohkuma M."/>
        </authorList>
    </citation>
    <scope>NUCLEOTIDE SEQUENCE [LARGE SCALE GENOMIC DNA]</scope>
    <source>
        <strain evidence="2 3">Mie-1</strain>
    </source>
</reference>
<dbReference type="GO" id="GO:0071281">
    <property type="term" value="P:cellular response to iron ion"/>
    <property type="evidence" value="ECO:0007669"/>
    <property type="project" value="TreeGrafter"/>
</dbReference>
<keyword evidence="3" id="KW-1185">Reference proteome</keyword>
<feature type="domain" description="Fe/B12 periplasmic-binding" evidence="1">
    <location>
        <begin position="20"/>
        <end position="276"/>
    </location>
</feature>
<dbReference type="SUPFAM" id="SSF53807">
    <property type="entry name" value="Helical backbone' metal receptor"/>
    <property type="match status" value="1"/>
</dbReference>
<dbReference type="Pfam" id="PF01497">
    <property type="entry name" value="Peripla_BP_2"/>
    <property type="match status" value="1"/>
</dbReference>
<dbReference type="InterPro" id="IPR002491">
    <property type="entry name" value="ABC_transptr_periplasmic_BD"/>
</dbReference>
<dbReference type="PANTHER" id="PTHR30535">
    <property type="entry name" value="VITAMIN B12-BINDING PROTEIN"/>
    <property type="match status" value="1"/>
</dbReference>
<dbReference type="InterPro" id="IPR050902">
    <property type="entry name" value="ABC_Transporter_SBP"/>
</dbReference>
<dbReference type="Proteomes" id="UP000325187">
    <property type="component" value="Unassembled WGS sequence"/>
</dbReference>
<sequence length="290" mass="31231">MGVCALFLGGAIPAAADPNRIVSLDYCADAYVLALAERDHILALSADAARPYAWGRDRMAGIAQHDGSAEAILDLKPDLVIHSGLEHLKSVHMLDRFGIEIIDIGYSQSLDHGRKALLKVGAALGEDKKARHMLASIDGRLMAAQKQVAAMEKTHKRPSALYLTPSGITTGRGTYIDEVMALAGIDNQLAENGVDGWSSVGLEALAAKPPAMVITSFFQGRSGWNNAWRFSHHPLAKRIMDRARRVEVPANQWGCGGFFLVEAVETLIAARIRDEGPRLAETAFIKGAGK</sequence>
<proteinExistence type="predicted"/>
<dbReference type="PANTHER" id="PTHR30535:SF34">
    <property type="entry name" value="MOLYBDATE-BINDING PROTEIN MOLA"/>
    <property type="match status" value="1"/>
</dbReference>
<gene>
    <name evidence="2" type="ORF">JCM17845_06180</name>
</gene>
<name>A0A5A7MX23_9PROT</name>
<dbReference type="Gene3D" id="3.40.50.1980">
    <property type="entry name" value="Nitrogenase molybdenum iron protein domain"/>
    <property type="match status" value="2"/>
</dbReference>
<dbReference type="PROSITE" id="PS50983">
    <property type="entry name" value="FE_B12_PBP"/>
    <property type="match status" value="1"/>
</dbReference>
<dbReference type="EMBL" id="BKCM01000002">
    <property type="protein sequence ID" value="GEQ99994.1"/>
    <property type="molecule type" value="Genomic_DNA"/>
</dbReference>
<evidence type="ECO:0000313" key="2">
    <source>
        <dbReference type="EMBL" id="GEQ99994.1"/>
    </source>
</evidence>
<evidence type="ECO:0000313" key="3">
    <source>
        <dbReference type="Proteomes" id="UP000325187"/>
    </source>
</evidence>
<protein>
    <submittedName>
        <fullName evidence="2">Iron ABC transporter substrate-binding protein</fullName>
    </submittedName>
</protein>